<keyword evidence="2" id="KW-1185">Reference proteome</keyword>
<accession>A0A221T2L6</accession>
<evidence type="ECO:0000313" key="1">
    <source>
        <dbReference type="EMBL" id="ASN83142.1"/>
    </source>
</evidence>
<dbReference type="KEGG" id="dfc:DFI_18245"/>
<organism evidence="1 2">
    <name type="scientific">Deinococcus ficus</name>
    <dbReference type="NCBI Taxonomy" id="317577"/>
    <lineage>
        <taxon>Bacteria</taxon>
        <taxon>Thermotogati</taxon>
        <taxon>Deinococcota</taxon>
        <taxon>Deinococci</taxon>
        <taxon>Deinococcales</taxon>
        <taxon>Deinococcaceae</taxon>
        <taxon>Deinococcus</taxon>
    </lineage>
</organism>
<dbReference type="AlphaFoldDB" id="A0A221T2L6"/>
<reference evidence="1 2" key="1">
    <citation type="submission" date="2017-05" db="EMBL/GenBank/DDBJ databases">
        <title>The complete genome sequence of Deinococcus ficus isolated from the rhizosphere of the Ficus religiosa L. in Taiwan.</title>
        <authorList>
            <person name="Wu K.-M."/>
            <person name="Liao T.-L."/>
            <person name="Liu Y.-M."/>
            <person name="Young C.-C."/>
            <person name="Tsai S.-F."/>
        </authorList>
    </citation>
    <scope>NUCLEOTIDE SEQUENCE [LARGE SCALE GENOMIC DNA]</scope>
    <source>
        <strain evidence="1 2">CC-FR2-10</strain>
        <plasmid evidence="2">pdfi3</plasmid>
    </source>
</reference>
<dbReference type="Proteomes" id="UP000259030">
    <property type="component" value="Plasmid pDFI3"/>
</dbReference>
<evidence type="ECO:0000313" key="2">
    <source>
        <dbReference type="Proteomes" id="UP000259030"/>
    </source>
</evidence>
<geneLocation type="plasmid" evidence="2">
    <name>pdfi3</name>
</geneLocation>
<gene>
    <name evidence="1" type="ORF">DFI_18245</name>
</gene>
<name>A0A221T2L6_9DEIO</name>
<proteinExistence type="predicted"/>
<sequence>MLGPIEILDPATAAGYLGDQDLSFTADLQTATSFAPMHAPRPLKQASVSHAELQRTLERGQDLFLMVGERHPDAATIREAVLVISDPERLERTRSLFQAGHPQAQARLNELIEASL</sequence>
<protein>
    <submittedName>
        <fullName evidence="1">Uncharacterized protein</fullName>
    </submittedName>
</protein>
<dbReference type="EMBL" id="CP021084">
    <property type="protein sequence ID" value="ASN83142.1"/>
    <property type="molecule type" value="Genomic_DNA"/>
</dbReference>
<keyword evidence="1" id="KW-0614">Plasmid</keyword>